<sequence>MTGLTWWIVAAIAPLRRFVDSYASAGFDSDPKWEHIPFRSRVSLTSVPALDSLRPVNLPRPRHDPTPPRMHRKAGRELSRGVRQLKESPLPPWLPAQTHERLVERMTWPAAAYDPVRQTATYDTHFVHILDDTRSSTLL</sequence>
<feature type="region of interest" description="Disordered" evidence="1">
    <location>
        <begin position="54"/>
        <end position="82"/>
    </location>
</feature>
<feature type="chain" id="PRO_5019397525" evidence="2">
    <location>
        <begin position="22"/>
        <end position="139"/>
    </location>
</feature>
<evidence type="ECO:0000313" key="4">
    <source>
        <dbReference type="Proteomes" id="UP000287651"/>
    </source>
</evidence>
<name>A0A426XA47_ENSVE</name>
<accession>A0A426XA47</accession>
<evidence type="ECO:0000313" key="3">
    <source>
        <dbReference type="EMBL" id="RRT36349.1"/>
    </source>
</evidence>
<feature type="signal peptide" evidence="2">
    <location>
        <begin position="1"/>
        <end position="21"/>
    </location>
</feature>
<gene>
    <name evidence="3" type="ORF">B296_00048875</name>
</gene>
<dbReference type="Proteomes" id="UP000287651">
    <property type="component" value="Unassembled WGS sequence"/>
</dbReference>
<dbReference type="EMBL" id="AMZH03023721">
    <property type="protein sequence ID" value="RRT36349.1"/>
    <property type="molecule type" value="Genomic_DNA"/>
</dbReference>
<organism evidence="3 4">
    <name type="scientific">Ensete ventricosum</name>
    <name type="common">Abyssinian banana</name>
    <name type="synonym">Musa ensete</name>
    <dbReference type="NCBI Taxonomy" id="4639"/>
    <lineage>
        <taxon>Eukaryota</taxon>
        <taxon>Viridiplantae</taxon>
        <taxon>Streptophyta</taxon>
        <taxon>Embryophyta</taxon>
        <taxon>Tracheophyta</taxon>
        <taxon>Spermatophyta</taxon>
        <taxon>Magnoliopsida</taxon>
        <taxon>Liliopsida</taxon>
        <taxon>Zingiberales</taxon>
        <taxon>Musaceae</taxon>
        <taxon>Ensete</taxon>
    </lineage>
</organism>
<proteinExistence type="predicted"/>
<keyword evidence="2" id="KW-0732">Signal</keyword>
<comment type="caution">
    <text evidence="3">The sequence shown here is derived from an EMBL/GenBank/DDBJ whole genome shotgun (WGS) entry which is preliminary data.</text>
</comment>
<evidence type="ECO:0000256" key="1">
    <source>
        <dbReference type="SAM" id="MobiDB-lite"/>
    </source>
</evidence>
<protein>
    <submittedName>
        <fullName evidence="3">Uncharacterized protein</fullName>
    </submittedName>
</protein>
<evidence type="ECO:0000256" key="2">
    <source>
        <dbReference type="SAM" id="SignalP"/>
    </source>
</evidence>
<dbReference type="AlphaFoldDB" id="A0A426XA47"/>
<reference evidence="3 4" key="1">
    <citation type="journal article" date="2014" name="Agronomy (Basel)">
        <title>A Draft Genome Sequence for Ensete ventricosum, the Drought-Tolerant Tree Against Hunger.</title>
        <authorList>
            <person name="Harrison J."/>
            <person name="Moore K.A."/>
            <person name="Paszkiewicz K."/>
            <person name="Jones T."/>
            <person name="Grant M."/>
            <person name="Ambacheew D."/>
            <person name="Muzemil S."/>
            <person name="Studholme D.J."/>
        </authorList>
    </citation>
    <scope>NUCLEOTIDE SEQUENCE [LARGE SCALE GENOMIC DNA]</scope>
</reference>